<evidence type="ECO:0000256" key="6">
    <source>
        <dbReference type="ARBA" id="ARBA00023125"/>
    </source>
</evidence>
<organism evidence="11 12">
    <name type="scientific">Candidatus Kutchimonas denitrificans</name>
    <dbReference type="NCBI Taxonomy" id="3056748"/>
    <lineage>
        <taxon>Bacteria</taxon>
        <taxon>Pseudomonadati</taxon>
        <taxon>Gemmatimonadota</taxon>
        <taxon>Gemmatimonadia</taxon>
        <taxon>Candidatus Palauibacterales</taxon>
        <taxon>Candidatus Palauibacteraceae</taxon>
        <taxon>Candidatus Kutchimonas</taxon>
    </lineage>
</organism>
<evidence type="ECO:0000313" key="12">
    <source>
        <dbReference type="Proteomes" id="UP000702544"/>
    </source>
</evidence>
<name>A0AAE4ZAZ6_9BACT</name>
<keyword evidence="8" id="KW-0413">Isomerase</keyword>
<accession>A0AAE4ZAZ6</accession>
<keyword evidence="2" id="KW-0227">DNA damage</keyword>
<evidence type="ECO:0000259" key="10">
    <source>
        <dbReference type="PROSITE" id="PS51194"/>
    </source>
</evidence>
<feature type="domain" description="Helicase C-terminal" evidence="10">
    <location>
        <begin position="253"/>
        <end position="409"/>
    </location>
</feature>
<keyword evidence="6" id="KW-0238">DNA-binding</keyword>
<evidence type="ECO:0000256" key="8">
    <source>
        <dbReference type="ARBA" id="ARBA00023235"/>
    </source>
</evidence>
<dbReference type="PROSITE" id="PS51194">
    <property type="entry name" value="HELICASE_CTER"/>
    <property type="match status" value="1"/>
</dbReference>
<dbReference type="Pfam" id="PF23234">
    <property type="entry name" value="WHD_4th_Lhr"/>
    <property type="match status" value="1"/>
</dbReference>
<dbReference type="Gene3D" id="3.40.50.300">
    <property type="entry name" value="P-loop containing nucleotide triphosphate hydrolases"/>
    <property type="match status" value="2"/>
</dbReference>
<proteinExistence type="predicted"/>
<evidence type="ECO:0000313" key="11">
    <source>
        <dbReference type="EMBL" id="NIR76333.1"/>
    </source>
</evidence>
<dbReference type="GO" id="GO:0006281">
    <property type="term" value="P:DNA repair"/>
    <property type="evidence" value="ECO:0007669"/>
    <property type="project" value="UniProtKB-KW"/>
</dbReference>
<dbReference type="PANTHER" id="PTHR47962:SF5">
    <property type="entry name" value="ATP-DEPENDENT HELICASE LHR-RELATED"/>
    <property type="match status" value="1"/>
</dbReference>
<dbReference type="PROSITE" id="PS51192">
    <property type="entry name" value="HELICASE_ATP_BIND_1"/>
    <property type="match status" value="1"/>
</dbReference>
<dbReference type="Pfam" id="PF23235">
    <property type="entry name" value="WHD_3rd_Lhr"/>
    <property type="match status" value="1"/>
</dbReference>
<dbReference type="CDD" id="cd17922">
    <property type="entry name" value="DEXHc_LHR-like"/>
    <property type="match status" value="1"/>
</dbReference>
<keyword evidence="5" id="KW-0067">ATP-binding</keyword>
<keyword evidence="3" id="KW-0378">Hydrolase</keyword>
<dbReference type="GO" id="GO:0016887">
    <property type="term" value="F:ATP hydrolysis activity"/>
    <property type="evidence" value="ECO:0007669"/>
    <property type="project" value="TreeGrafter"/>
</dbReference>
<sequence>MATWFSRRFEAPTAAQVRGWEAIRSGRDTLIAAPTGSGKTLAAFLASIDDLLRQGLAGKLADATQVVYVSPLRALSNDIHVNLAEPRRGIRGMLEELGLPAVEIRAAVRTGDTSASERRAMLRRPPHILVTTPESLYLLLTSDGGREMLRDARTLIVDEIHAVADDRRGSHLALSMERLEELTGRELVRIGLSATQKPIEEVARFLVGTRGVDEDGDPRCTIIDEGHRRRLDLGLEIPDSPLEAVMSNEVWGAIYDRIVELIREHRTTLVFVNTRRLAERVTMELTERLGVDEVTAHHGSLSRELRLDAERRLKKGDLKALVATASLELGIDIGAVDLVVQIGTPRTIATFLQRVGRSGHALGATPKGRIFPLSRDELIECTALIRAARRGELDRLAIPEKPLDVLAQQIVAAAAVEDRDEDDLFDLVRRAYPYRELTRSEFDDVVRMLAEGFTTRRGRRGAHIHRDEVNGRIRGRRGARIAALTSGGAIPDVADYSVIVEPEGSFIGTVNEDFAIESLPGDIFQLGNLSWRILRIESGRLRVEDARGQPPTIPFWFGEAPERSPELSSAVSELRADIESRLDEPEAAIEWLVDELYVPRAAARQQVEYLAAAKRALGVLPTQECIVLERFFDEAGGMQLVVHAPFGSRINRAWGLALRKRFCRSFNFELEAAATEDAIVLSLSTSHSFPLEEVFGYLKPETARALLVQAMLDAPVFPTRWRWNATRALAVLRRRGGRRVPPPLQRMESDDLLASVFPDQVACLENIAGDREVPDHPLVNQTIEDCLIEAMNIEGLERLLLDMSTGAIRCVARDTAEPSPLAHEVLNARPYAFLDDVPLEERRTRAVYTRRSLEPSSADEVGGLDASAIERVRGEIWPDPRDADELHDALLTFGFLTADEVQRGHDGASWTPLLDELARAGRAGWLVTSGATGAPGIWVAAERLPELQAIFPGATMEPRLTVPANRRREWDEGSAMRELVRGRLELLGPTTGSKLAASLGLDVRPVEAALLALETEGFVLRGRFTPGGAELEWCERRLLARIHRYTLNRLRAEIEPVSAADFMRFLLVWSRVQPEENASGPEGLAAVIEILDGYELAAVAWEADVLASRLESYDPLWLDGLCLAGRVAWGRLSPPASHGGRGLGSGPIRSSPIALFRRDNLQSWLALAPTVEGIELSTEARQVLAALGHRGALFFGELVSESGLLPTRVEAALGELVAVGLVSADSYAGLRALLIPSSRRRPLERRGRRRRGKVAPFGVESAGRWSVFREAVARGEHERPVAGTRAWNDPDPEAVEAQAWSLLRRYGVVFRRLLERETNLAPWRELTRVYRRLEARGLIRGGRFVAGFSGEQFALPEAVGRLRAVRRQPPDGRLLAVSAADPLNLVGITTPGGRVAALAGNRVLYRDGVPVAAQEAGKVRIFAAVDGAGEREVNAALTRRPVPPQLKVYLAK</sequence>
<dbReference type="InterPro" id="IPR013701">
    <property type="entry name" value="Lhr-like_DEAD/DEAH_assoc"/>
</dbReference>
<dbReference type="SMART" id="SM00487">
    <property type="entry name" value="DEXDc"/>
    <property type="match status" value="1"/>
</dbReference>
<dbReference type="Proteomes" id="UP000702544">
    <property type="component" value="Unassembled WGS sequence"/>
</dbReference>
<dbReference type="EMBL" id="JAACAK010000120">
    <property type="protein sequence ID" value="NIR76333.1"/>
    <property type="molecule type" value="Genomic_DNA"/>
</dbReference>
<dbReference type="GO" id="GO:0004386">
    <property type="term" value="F:helicase activity"/>
    <property type="evidence" value="ECO:0007669"/>
    <property type="project" value="UniProtKB-KW"/>
</dbReference>
<evidence type="ECO:0000256" key="7">
    <source>
        <dbReference type="ARBA" id="ARBA00023204"/>
    </source>
</evidence>
<dbReference type="Pfam" id="PF08494">
    <property type="entry name" value="DEAD_assoc"/>
    <property type="match status" value="1"/>
</dbReference>
<evidence type="ECO:0000256" key="3">
    <source>
        <dbReference type="ARBA" id="ARBA00022801"/>
    </source>
</evidence>
<dbReference type="InterPro" id="IPR001650">
    <property type="entry name" value="Helicase_C-like"/>
</dbReference>
<feature type="domain" description="Helicase ATP-binding" evidence="9">
    <location>
        <begin position="20"/>
        <end position="214"/>
    </location>
</feature>
<dbReference type="InterPro" id="IPR011545">
    <property type="entry name" value="DEAD/DEAH_box_helicase_dom"/>
</dbReference>
<protein>
    <submittedName>
        <fullName evidence="11">DEAD/DEAH box helicase</fullName>
    </submittedName>
</protein>
<dbReference type="PANTHER" id="PTHR47962">
    <property type="entry name" value="ATP-DEPENDENT HELICASE LHR-RELATED-RELATED"/>
    <property type="match status" value="1"/>
</dbReference>
<evidence type="ECO:0000256" key="1">
    <source>
        <dbReference type="ARBA" id="ARBA00022741"/>
    </source>
</evidence>
<dbReference type="InterPro" id="IPR045628">
    <property type="entry name" value="Lhr_WH_dom"/>
</dbReference>
<reference evidence="11 12" key="1">
    <citation type="submission" date="2020-01" db="EMBL/GenBank/DDBJ databases">
        <title>Genomes assembled from Gulf of Kutch pelagic sediment metagenomes.</title>
        <authorList>
            <person name="Chandrashekar M."/>
            <person name="Mahajan M.S."/>
            <person name="Dave K.J."/>
            <person name="Vatsa P."/>
            <person name="Nathani N.M."/>
        </authorList>
    </citation>
    <scope>NUCLEOTIDE SEQUENCE [LARGE SCALE GENOMIC DNA]</scope>
    <source>
        <strain evidence="11">KS3-K002</strain>
    </source>
</reference>
<keyword evidence="1" id="KW-0547">Nucleotide-binding</keyword>
<evidence type="ECO:0000256" key="2">
    <source>
        <dbReference type="ARBA" id="ARBA00022763"/>
    </source>
</evidence>
<dbReference type="GO" id="GO:0005524">
    <property type="term" value="F:ATP binding"/>
    <property type="evidence" value="ECO:0007669"/>
    <property type="project" value="UniProtKB-KW"/>
</dbReference>
<dbReference type="GO" id="GO:0003677">
    <property type="term" value="F:DNA binding"/>
    <property type="evidence" value="ECO:0007669"/>
    <property type="project" value="UniProtKB-KW"/>
</dbReference>
<dbReference type="Pfam" id="PF19306">
    <property type="entry name" value="WHD_Lhr"/>
    <property type="match status" value="1"/>
</dbReference>
<dbReference type="InterPro" id="IPR055367">
    <property type="entry name" value="WH4_Lhr"/>
</dbReference>
<evidence type="ECO:0000256" key="4">
    <source>
        <dbReference type="ARBA" id="ARBA00022806"/>
    </source>
</evidence>
<dbReference type="SMART" id="SM00490">
    <property type="entry name" value="HELICc"/>
    <property type="match status" value="1"/>
</dbReference>
<dbReference type="InterPro" id="IPR055368">
    <property type="entry name" value="WH3_Lhr"/>
</dbReference>
<keyword evidence="7" id="KW-0234">DNA repair</keyword>
<evidence type="ECO:0000259" key="9">
    <source>
        <dbReference type="PROSITE" id="PS51192"/>
    </source>
</evidence>
<dbReference type="SUPFAM" id="SSF52540">
    <property type="entry name" value="P-loop containing nucleoside triphosphate hydrolases"/>
    <property type="match status" value="1"/>
</dbReference>
<dbReference type="Pfam" id="PF00270">
    <property type="entry name" value="DEAD"/>
    <property type="match status" value="1"/>
</dbReference>
<comment type="caution">
    <text evidence="11">The sequence shown here is derived from an EMBL/GenBank/DDBJ whole genome shotgun (WGS) entry which is preliminary data.</text>
</comment>
<dbReference type="InterPro" id="IPR052511">
    <property type="entry name" value="ATP-dep_Helicase"/>
</dbReference>
<dbReference type="Pfam" id="PF00271">
    <property type="entry name" value="Helicase_C"/>
    <property type="match status" value="1"/>
</dbReference>
<keyword evidence="4 11" id="KW-0347">Helicase</keyword>
<dbReference type="InterPro" id="IPR027417">
    <property type="entry name" value="P-loop_NTPase"/>
</dbReference>
<dbReference type="CDD" id="cd18796">
    <property type="entry name" value="SF2_C_LHR"/>
    <property type="match status" value="1"/>
</dbReference>
<gene>
    <name evidence="11" type="ORF">GWO12_14660</name>
</gene>
<dbReference type="InterPro" id="IPR014001">
    <property type="entry name" value="Helicase_ATP-bd"/>
</dbReference>
<evidence type="ECO:0000256" key="5">
    <source>
        <dbReference type="ARBA" id="ARBA00022840"/>
    </source>
</evidence>